<proteinExistence type="predicted"/>
<reference evidence="1 2" key="1">
    <citation type="submission" date="2018-12" db="EMBL/GenBank/DDBJ databases">
        <title>Sequencing of bacterial isolates from soil warming experiment in Harvard Forest, Massachusetts, USA.</title>
        <authorList>
            <person name="Deangelis K."/>
        </authorList>
    </citation>
    <scope>NUCLEOTIDE SEQUENCE [LARGE SCALE GENOMIC DNA]</scope>
    <source>
        <strain evidence="1 2">EB153</strain>
    </source>
</reference>
<protein>
    <submittedName>
        <fullName evidence="1">Uncharacterized protein</fullName>
    </submittedName>
</protein>
<sequence>MKTRFLRSAPVAVALAFALVMIPNALGQCLLSKKVVKPASWSSSHLAGQRLVRSAFLKPNDDDDDPSIVGMWHVVFTAQTLNGASVNMVIDDAIAVWHKDGTEIMNSSRPAQDGNFCLGVWAKTGKSKYHLNHIPWAGNDPANAPYGIGNPQAGVQLIEHVTLSPDGNSYSGMFTLTAYDSNKQPSVTFTGVLTAKRITTNTPITELF</sequence>
<accession>A0A3R9QDQ2</accession>
<dbReference type="EMBL" id="RSDW01000001">
    <property type="protein sequence ID" value="RSL18856.1"/>
    <property type="molecule type" value="Genomic_DNA"/>
</dbReference>
<keyword evidence="2" id="KW-1185">Reference proteome</keyword>
<dbReference type="Proteomes" id="UP000269669">
    <property type="component" value="Unassembled WGS sequence"/>
</dbReference>
<organism evidence="1 2">
    <name type="scientific">Edaphobacter aggregans</name>
    <dbReference type="NCBI Taxonomy" id="570835"/>
    <lineage>
        <taxon>Bacteria</taxon>
        <taxon>Pseudomonadati</taxon>
        <taxon>Acidobacteriota</taxon>
        <taxon>Terriglobia</taxon>
        <taxon>Terriglobales</taxon>
        <taxon>Acidobacteriaceae</taxon>
        <taxon>Edaphobacter</taxon>
    </lineage>
</organism>
<gene>
    <name evidence="1" type="ORF">EDE15_4461</name>
</gene>
<name>A0A3R9QDQ2_9BACT</name>
<evidence type="ECO:0000313" key="1">
    <source>
        <dbReference type="EMBL" id="RSL18856.1"/>
    </source>
</evidence>
<evidence type="ECO:0000313" key="2">
    <source>
        <dbReference type="Proteomes" id="UP000269669"/>
    </source>
</evidence>
<comment type="caution">
    <text evidence="1">The sequence shown here is derived from an EMBL/GenBank/DDBJ whole genome shotgun (WGS) entry which is preliminary data.</text>
</comment>
<dbReference type="OrthoDB" id="8904208at2"/>
<dbReference type="AlphaFoldDB" id="A0A3R9QDQ2"/>
<dbReference type="RefSeq" id="WP_125487153.1">
    <property type="nucleotide sequence ID" value="NZ_RSDW01000001.1"/>
</dbReference>